<feature type="region of interest" description="Disordered" evidence="1">
    <location>
        <begin position="556"/>
        <end position="579"/>
    </location>
</feature>
<sequence length="677" mass="72154">MMTVVLGGSMVFTACSSSDDAINEQLVYNESGQAGVKSEFVISIPRSVVGTRMGNDVTQESGSVSQFRGIDNIRLIPFDAKPTTSSAKLTDIMRLSSITALSSPGAVNYKVYSDKFVPVGTKYFLFYGKAIDNAADEAISSRSDKFKYGMLNAKGLSDDEFTTVNDILFSPVQINTNATAQAGDATGQAIVAFLTQLANISVSGVAAPNDKWSTTSNVALASLYKNFLGLTTGSSNSMAIMLSKLYLSMDIVKSNDPARPLADAIKNKIKSACSSTPVNNDPVKLTSTYSGYPENIGLPDGAVRLRWNQTSKIFEDISANYTKGFRLKITDYVYPAALWYYANTSLKAATEKKSDKYDSAGTWSGVINSVYSGAEDEVEAGTRSIALRSPANYGVGRLQTKIKMGSGTFYDGNSQEVNTSAGYTLKGILIGGQNSVGYDFASRGDENLAIYDCKMASNSIIAKADYTTSANQTLALETKSNQVVHAALELVNNGDAFMGFDGVIPHGGTFYLAVKLDPTTATNYKNTGDEDDLNKIVMQDHVTKLTVTIKNGGATVDRNNDGTPDVYIKDENGVPTGVDVDGDGLVDPYDIDGDGNDDVFITDPVHGGPGWDIDNDGEVDIHVTPDQETGKYPDAPNNPEGLGGATNGVPDLTSPGIELGTSVDLEWQEGLILNPEI</sequence>
<protein>
    <submittedName>
        <fullName evidence="3">Uncharacterized protein</fullName>
    </submittedName>
</protein>
<reference evidence="2 5" key="1">
    <citation type="submission" date="2016-10" db="EMBL/GenBank/DDBJ databases">
        <authorList>
            <person name="de Groot N.N."/>
        </authorList>
    </citation>
    <scope>NUCLEOTIDE SEQUENCE [LARGE SCALE GENOMIC DNA]</scope>
    <source>
        <strain evidence="5">BP1-145</strain>
        <strain evidence="2">BP1-148</strain>
    </source>
</reference>
<evidence type="ECO:0000313" key="5">
    <source>
        <dbReference type="Proteomes" id="UP000199134"/>
    </source>
</evidence>
<dbReference type="Proteomes" id="UP000199134">
    <property type="component" value="Unassembled WGS sequence"/>
</dbReference>
<dbReference type="STRING" id="645274.SAMN04487901_101115"/>
<feature type="region of interest" description="Disordered" evidence="1">
    <location>
        <begin position="626"/>
        <end position="655"/>
    </location>
</feature>
<dbReference type="EMBL" id="FNCQ01000001">
    <property type="protein sequence ID" value="SDG14831.1"/>
    <property type="molecule type" value="Genomic_DNA"/>
</dbReference>
<name>A0A1H0JJT5_9BACT</name>
<evidence type="ECO:0000313" key="2">
    <source>
        <dbReference type="EMBL" id="SDG14831.1"/>
    </source>
</evidence>
<reference evidence="3 4" key="2">
    <citation type="submission" date="2016-10" db="EMBL/GenBank/DDBJ databases">
        <authorList>
            <person name="Varghese N."/>
            <person name="Submissions S."/>
        </authorList>
    </citation>
    <scope>NUCLEOTIDE SEQUENCE</scope>
    <source>
        <strain evidence="3">BP1-145</strain>
        <strain evidence="4">BP1-148</strain>
    </source>
</reference>
<dbReference type="EMBL" id="FNIW01000020">
    <property type="protein sequence ID" value="SDO44065.1"/>
    <property type="molecule type" value="Genomic_DNA"/>
</dbReference>
<dbReference type="Proteomes" id="UP000198779">
    <property type="component" value="Unassembled WGS sequence"/>
</dbReference>
<dbReference type="AlphaFoldDB" id="A0A1H0JJT5"/>
<evidence type="ECO:0000313" key="3">
    <source>
        <dbReference type="EMBL" id="SDO44065.1"/>
    </source>
</evidence>
<accession>A0A1H0JJT5</accession>
<organism evidence="3 5">
    <name type="scientific">Prevotella communis</name>
    <dbReference type="NCBI Taxonomy" id="2913614"/>
    <lineage>
        <taxon>Bacteria</taxon>
        <taxon>Pseudomonadati</taxon>
        <taxon>Bacteroidota</taxon>
        <taxon>Bacteroidia</taxon>
        <taxon>Bacteroidales</taxon>
        <taxon>Prevotellaceae</taxon>
        <taxon>Prevotella</taxon>
    </lineage>
</organism>
<accession>A0A1G7RVQ8</accession>
<gene>
    <name evidence="3" type="ORF">SAMN04487900_12020</name>
    <name evidence="2" type="ORF">SAMN04487901_101115</name>
</gene>
<evidence type="ECO:0000313" key="4">
    <source>
        <dbReference type="Proteomes" id="UP000198779"/>
    </source>
</evidence>
<proteinExistence type="predicted"/>
<keyword evidence="4" id="KW-1185">Reference proteome</keyword>
<evidence type="ECO:0000256" key="1">
    <source>
        <dbReference type="SAM" id="MobiDB-lite"/>
    </source>
</evidence>